<dbReference type="SUPFAM" id="SSF52172">
    <property type="entry name" value="CheY-like"/>
    <property type="match status" value="1"/>
</dbReference>
<sequence length="259" mass="27935">MTPWNALIVDDEALARSNLQLALEAHPGWACVGSCHNTVAARVALQQQAVDLILLDIKMPGQNGLAWAAELCALPQPPLVVFVTAYDQHALSAFDVYALDYLLKPFDGARFASMLKRAEEVLNLKQTAACASAMGAYFAERQALEAGQPVPPLRSLTVRSVGVVERISVADIEWVGGAGNYVRLQLPQRVVLHRATLAGMEERLPPAEFLRVHRTALVRRNAVAALKASGPGAYSLQLKSGAEVPVSDRHLDAVRALFG</sequence>
<dbReference type="EMBL" id="JAEDAK010000001">
    <property type="protein sequence ID" value="MBH9575296.1"/>
    <property type="molecule type" value="Genomic_DNA"/>
</dbReference>
<dbReference type="AlphaFoldDB" id="A0A931NER1"/>
<dbReference type="Gene3D" id="3.40.50.2300">
    <property type="match status" value="1"/>
</dbReference>
<evidence type="ECO:0000259" key="2">
    <source>
        <dbReference type="PROSITE" id="PS50110"/>
    </source>
</evidence>
<dbReference type="PANTHER" id="PTHR37299">
    <property type="entry name" value="TRANSCRIPTIONAL REGULATOR-RELATED"/>
    <property type="match status" value="1"/>
</dbReference>
<keyword evidence="5" id="KW-1185">Reference proteome</keyword>
<evidence type="ECO:0000313" key="4">
    <source>
        <dbReference type="EMBL" id="MBH9575296.1"/>
    </source>
</evidence>
<dbReference type="InterPro" id="IPR046947">
    <property type="entry name" value="LytR-like"/>
</dbReference>
<dbReference type="SMART" id="SM00850">
    <property type="entry name" value="LytTR"/>
    <property type="match status" value="1"/>
</dbReference>
<dbReference type="GO" id="GO:0000156">
    <property type="term" value="F:phosphorelay response regulator activity"/>
    <property type="evidence" value="ECO:0007669"/>
    <property type="project" value="InterPro"/>
</dbReference>
<dbReference type="PANTHER" id="PTHR37299:SF1">
    <property type="entry name" value="STAGE 0 SPORULATION PROTEIN A HOMOLOG"/>
    <property type="match status" value="1"/>
</dbReference>
<evidence type="ECO:0000259" key="3">
    <source>
        <dbReference type="PROSITE" id="PS50930"/>
    </source>
</evidence>
<dbReference type="Pfam" id="PF00072">
    <property type="entry name" value="Response_reg"/>
    <property type="match status" value="1"/>
</dbReference>
<proteinExistence type="predicted"/>
<organism evidence="4 5">
    <name type="scientific">Inhella proteolytica</name>
    <dbReference type="NCBI Taxonomy" id="2795029"/>
    <lineage>
        <taxon>Bacteria</taxon>
        <taxon>Pseudomonadati</taxon>
        <taxon>Pseudomonadota</taxon>
        <taxon>Betaproteobacteria</taxon>
        <taxon>Burkholderiales</taxon>
        <taxon>Sphaerotilaceae</taxon>
        <taxon>Inhella</taxon>
    </lineage>
</organism>
<dbReference type="Proteomes" id="UP000613266">
    <property type="component" value="Unassembled WGS sequence"/>
</dbReference>
<dbReference type="InterPro" id="IPR007492">
    <property type="entry name" value="LytTR_DNA-bd_dom"/>
</dbReference>
<gene>
    <name evidence="4" type="ORF">I7X39_00120</name>
</gene>
<keyword evidence="1" id="KW-0597">Phosphoprotein</keyword>
<comment type="caution">
    <text evidence="4">The sequence shown here is derived from an EMBL/GenBank/DDBJ whole genome shotgun (WGS) entry which is preliminary data.</text>
</comment>
<evidence type="ECO:0000313" key="5">
    <source>
        <dbReference type="Proteomes" id="UP000613266"/>
    </source>
</evidence>
<reference evidence="4" key="1">
    <citation type="submission" date="2020-12" db="EMBL/GenBank/DDBJ databases">
        <title>The genome sequence of Inhella sp. 1Y17.</title>
        <authorList>
            <person name="Liu Y."/>
        </authorList>
    </citation>
    <scope>NUCLEOTIDE SEQUENCE</scope>
    <source>
        <strain evidence="4">1Y17</strain>
    </source>
</reference>
<feature type="domain" description="Response regulatory" evidence="2">
    <location>
        <begin position="5"/>
        <end position="119"/>
    </location>
</feature>
<feature type="modified residue" description="4-aspartylphosphate" evidence="1">
    <location>
        <position position="56"/>
    </location>
</feature>
<dbReference type="PROSITE" id="PS50110">
    <property type="entry name" value="RESPONSE_REGULATORY"/>
    <property type="match status" value="1"/>
</dbReference>
<dbReference type="GO" id="GO:0003677">
    <property type="term" value="F:DNA binding"/>
    <property type="evidence" value="ECO:0007669"/>
    <property type="project" value="InterPro"/>
</dbReference>
<dbReference type="InterPro" id="IPR011006">
    <property type="entry name" value="CheY-like_superfamily"/>
</dbReference>
<dbReference type="SMART" id="SM00448">
    <property type="entry name" value="REC"/>
    <property type="match status" value="1"/>
</dbReference>
<protein>
    <submittedName>
        <fullName evidence="4">Response regulator transcription factor</fullName>
    </submittedName>
</protein>
<dbReference type="RefSeq" id="WP_198108922.1">
    <property type="nucleotide sequence ID" value="NZ_JAEDAK010000001.1"/>
</dbReference>
<dbReference type="PROSITE" id="PS50930">
    <property type="entry name" value="HTH_LYTTR"/>
    <property type="match status" value="1"/>
</dbReference>
<dbReference type="Gene3D" id="2.40.50.1020">
    <property type="entry name" value="LytTr DNA-binding domain"/>
    <property type="match status" value="1"/>
</dbReference>
<feature type="domain" description="HTH LytTR-type" evidence="3">
    <location>
        <begin position="156"/>
        <end position="259"/>
    </location>
</feature>
<name>A0A931NER1_9BURK</name>
<dbReference type="Pfam" id="PF04397">
    <property type="entry name" value="LytTR"/>
    <property type="match status" value="1"/>
</dbReference>
<evidence type="ECO:0000256" key="1">
    <source>
        <dbReference type="PROSITE-ProRule" id="PRU00169"/>
    </source>
</evidence>
<accession>A0A931NER1</accession>
<dbReference type="InterPro" id="IPR001789">
    <property type="entry name" value="Sig_transdc_resp-reg_receiver"/>
</dbReference>